<reference evidence="1 2" key="1">
    <citation type="journal article" date="2018" name="Sci. Data">
        <title>The draft genome sequence of cork oak.</title>
        <authorList>
            <person name="Ramos A.M."/>
            <person name="Usie A."/>
            <person name="Barbosa P."/>
            <person name="Barros P.M."/>
            <person name="Capote T."/>
            <person name="Chaves I."/>
            <person name="Simoes F."/>
            <person name="Abreu I."/>
            <person name="Carrasquinho I."/>
            <person name="Faro C."/>
            <person name="Guimaraes J.B."/>
            <person name="Mendonca D."/>
            <person name="Nobrega F."/>
            <person name="Rodrigues L."/>
            <person name="Saibo N.J.M."/>
            <person name="Varela M.C."/>
            <person name="Egas C."/>
            <person name="Matos J."/>
            <person name="Miguel C.M."/>
            <person name="Oliveira M.M."/>
            <person name="Ricardo C.P."/>
            <person name="Goncalves S."/>
        </authorList>
    </citation>
    <scope>NUCLEOTIDE SEQUENCE [LARGE SCALE GENOMIC DNA]</scope>
    <source>
        <strain evidence="2">cv. HL8</strain>
    </source>
</reference>
<proteinExistence type="predicted"/>
<sequence>MEELLKQGISVDSKDLNGYTAIQIAMAKKKCGHDVIDINSYDFPSTTLNEMLQIERLGTGL</sequence>
<keyword evidence="2" id="KW-1185">Reference proteome</keyword>
<accession>A0AAW0LRE5</accession>
<comment type="caution">
    <text evidence="1">The sequence shown here is derived from an EMBL/GenBank/DDBJ whole genome shotgun (WGS) entry which is preliminary data.</text>
</comment>
<evidence type="ECO:0000313" key="2">
    <source>
        <dbReference type="Proteomes" id="UP000237347"/>
    </source>
</evidence>
<evidence type="ECO:0008006" key="3">
    <source>
        <dbReference type="Google" id="ProtNLM"/>
    </source>
</evidence>
<dbReference type="Proteomes" id="UP000237347">
    <property type="component" value="Unassembled WGS sequence"/>
</dbReference>
<name>A0AAW0LRE5_QUESU</name>
<protein>
    <recommendedName>
        <fullName evidence="3">Ankyrin repeat family protein</fullName>
    </recommendedName>
</protein>
<organism evidence="1 2">
    <name type="scientific">Quercus suber</name>
    <name type="common">Cork oak</name>
    <dbReference type="NCBI Taxonomy" id="58331"/>
    <lineage>
        <taxon>Eukaryota</taxon>
        <taxon>Viridiplantae</taxon>
        <taxon>Streptophyta</taxon>
        <taxon>Embryophyta</taxon>
        <taxon>Tracheophyta</taxon>
        <taxon>Spermatophyta</taxon>
        <taxon>Magnoliopsida</taxon>
        <taxon>eudicotyledons</taxon>
        <taxon>Gunneridae</taxon>
        <taxon>Pentapetalae</taxon>
        <taxon>rosids</taxon>
        <taxon>fabids</taxon>
        <taxon>Fagales</taxon>
        <taxon>Fagaceae</taxon>
        <taxon>Quercus</taxon>
    </lineage>
</organism>
<evidence type="ECO:0000313" key="1">
    <source>
        <dbReference type="EMBL" id="KAK7853339.1"/>
    </source>
</evidence>
<dbReference type="AlphaFoldDB" id="A0AAW0LRE5"/>
<gene>
    <name evidence="1" type="ORF">CFP56_036066</name>
</gene>
<dbReference type="EMBL" id="PKMF04000066">
    <property type="protein sequence ID" value="KAK7853339.1"/>
    <property type="molecule type" value="Genomic_DNA"/>
</dbReference>